<protein>
    <submittedName>
        <fullName evidence="4">Winged helix-turn-helix domain-containing protein</fullName>
    </submittedName>
</protein>
<dbReference type="InterPro" id="IPR016032">
    <property type="entry name" value="Sig_transdc_resp-reg_C-effctor"/>
</dbReference>
<dbReference type="Gene3D" id="1.10.10.10">
    <property type="entry name" value="Winged helix-like DNA-binding domain superfamily/Winged helix DNA-binding domain"/>
    <property type="match status" value="1"/>
</dbReference>
<sequence length="512" mass="56432">MEAQSYAIGQRVFEPGQGVVRAPDGTETILRPKTAQVLLHLAKRGGELVPRHDLIEAVWPGVYVTENGLTQCVADVRRALGPDEALLRTLPRRGYLLDIAPARPKAALAAARPMGGVPVFAMMPLRLPRGSDPNLAVFADILLDSVVGSLAALREPIVISANSTRHLAGVTEDVPALARRVGADYLASGNLQRLGERVRLWVEVAEAVQGAVVWHRAYDLTWAGLFEAPDELATTIAHMVMPRLRDAELRNAMRRRHDLGAYHMMLMGQKEMSRLERASFDKAGDMLRQAAALDPGFATPHVALADWHSLRIGQRWSEDPAAEARALEEEVRLALELDSDHARALAVLGHNCTILYHDYDRAQELLDRALDIAPNDAETCLWISPTLAYSGRAGDAVRNAEHAIRLSPEDPLLFRYQHFLSIAHYANGCWEEAAHWGMRSLQSNGGYTSNLAMTAAALAALGRAEEARLPAARLMELRPEFRIGVAKPRWPYRDEALRERYGQHLIAAGLPP</sequence>
<evidence type="ECO:0000313" key="4">
    <source>
        <dbReference type="EMBL" id="MBL6081973.1"/>
    </source>
</evidence>
<proteinExistence type="predicted"/>
<organism evidence="4 5">
    <name type="scientific">Belnapia arida</name>
    <dbReference type="NCBI Taxonomy" id="2804533"/>
    <lineage>
        <taxon>Bacteria</taxon>
        <taxon>Pseudomonadati</taxon>
        <taxon>Pseudomonadota</taxon>
        <taxon>Alphaproteobacteria</taxon>
        <taxon>Acetobacterales</taxon>
        <taxon>Roseomonadaceae</taxon>
        <taxon>Belnapia</taxon>
    </lineage>
</organism>
<dbReference type="CDD" id="cd00383">
    <property type="entry name" value="trans_reg_C"/>
    <property type="match status" value="1"/>
</dbReference>
<dbReference type="RefSeq" id="WP_202835186.1">
    <property type="nucleotide sequence ID" value="NZ_JAETWB010000043.1"/>
</dbReference>
<comment type="caution">
    <text evidence="4">The sequence shown here is derived from an EMBL/GenBank/DDBJ whole genome shotgun (WGS) entry which is preliminary data.</text>
</comment>
<gene>
    <name evidence="4" type="ORF">JMJ56_28750</name>
</gene>
<evidence type="ECO:0000259" key="3">
    <source>
        <dbReference type="PROSITE" id="PS51755"/>
    </source>
</evidence>
<evidence type="ECO:0000256" key="2">
    <source>
        <dbReference type="PROSITE-ProRule" id="PRU01091"/>
    </source>
</evidence>
<feature type="DNA-binding region" description="OmpR/PhoB-type" evidence="2">
    <location>
        <begin position="3"/>
        <end position="99"/>
    </location>
</feature>
<dbReference type="InterPro" id="IPR036388">
    <property type="entry name" value="WH-like_DNA-bd_sf"/>
</dbReference>
<reference evidence="4 5" key="1">
    <citation type="submission" date="2021-01" db="EMBL/GenBank/DDBJ databases">
        <title>Belnapia mucosa sp. nov. and Belnapia arida sp. nov., isolated from the Tabernas Desert (Almeria, Spain).</title>
        <authorList>
            <person name="Molina-Menor E."/>
            <person name="Vidal-Verdu A."/>
            <person name="Calonge A."/>
            <person name="Satari L."/>
            <person name="Pereto J."/>
            <person name="Porcar M."/>
        </authorList>
    </citation>
    <scope>NUCLEOTIDE SEQUENCE [LARGE SCALE GENOMIC DNA]</scope>
    <source>
        <strain evidence="4 5">T18</strain>
    </source>
</reference>
<dbReference type="SMART" id="SM00862">
    <property type="entry name" value="Trans_reg_C"/>
    <property type="match status" value="1"/>
</dbReference>
<feature type="domain" description="OmpR/PhoB-type" evidence="3">
    <location>
        <begin position="3"/>
        <end position="99"/>
    </location>
</feature>
<evidence type="ECO:0000313" key="5">
    <source>
        <dbReference type="Proteomes" id="UP000660885"/>
    </source>
</evidence>
<dbReference type="Proteomes" id="UP000660885">
    <property type="component" value="Unassembled WGS sequence"/>
</dbReference>
<dbReference type="Gene3D" id="1.25.40.10">
    <property type="entry name" value="Tetratricopeptide repeat domain"/>
    <property type="match status" value="1"/>
</dbReference>
<keyword evidence="1 2" id="KW-0238">DNA-binding</keyword>
<dbReference type="InterPro" id="IPR011990">
    <property type="entry name" value="TPR-like_helical_dom_sf"/>
</dbReference>
<accession>A0ABS1UBB2</accession>
<keyword evidence="5" id="KW-1185">Reference proteome</keyword>
<dbReference type="SUPFAM" id="SSF46894">
    <property type="entry name" value="C-terminal effector domain of the bipartite response regulators"/>
    <property type="match status" value="1"/>
</dbReference>
<dbReference type="InterPro" id="IPR001867">
    <property type="entry name" value="OmpR/PhoB-type_DNA-bd"/>
</dbReference>
<dbReference type="Pfam" id="PF00486">
    <property type="entry name" value="Trans_reg_C"/>
    <property type="match status" value="1"/>
</dbReference>
<dbReference type="EMBL" id="JAETWB010000043">
    <property type="protein sequence ID" value="MBL6081973.1"/>
    <property type="molecule type" value="Genomic_DNA"/>
</dbReference>
<dbReference type="SUPFAM" id="SSF48452">
    <property type="entry name" value="TPR-like"/>
    <property type="match status" value="1"/>
</dbReference>
<name>A0ABS1UBB2_9PROT</name>
<dbReference type="PROSITE" id="PS51755">
    <property type="entry name" value="OMPR_PHOB"/>
    <property type="match status" value="1"/>
</dbReference>
<evidence type="ECO:0000256" key="1">
    <source>
        <dbReference type="ARBA" id="ARBA00023125"/>
    </source>
</evidence>